<dbReference type="RefSeq" id="WP_332865964.1">
    <property type="nucleotide sequence ID" value="NZ_JBAFSM010000029.1"/>
</dbReference>
<dbReference type="Proteomes" id="UP001328733">
    <property type="component" value="Unassembled WGS sequence"/>
</dbReference>
<evidence type="ECO:0000256" key="1">
    <source>
        <dbReference type="SAM" id="Phobius"/>
    </source>
</evidence>
<proteinExistence type="predicted"/>
<dbReference type="InterPro" id="IPR030917">
    <property type="entry name" value="Cyanoexo_CrtB_assoc"/>
</dbReference>
<keyword evidence="1" id="KW-0472">Membrane</keyword>
<dbReference type="EMBL" id="JBAFSM010000029">
    <property type="protein sequence ID" value="MEG3438484.1"/>
    <property type="molecule type" value="Genomic_DNA"/>
</dbReference>
<gene>
    <name evidence="2" type="ORF">V0288_15235</name>
</gene>
<keyword evidence="1" id="KW-1133">Transmembrane helix</keyword>
<reference evidence="2 3" key="1">
    <citation type="submission" date="2024-01" db="EMBL/GenBank/DDBJ databases">
        <title>Genomic insights into the taxonomy and metabolism of the cyanobacterium Pannus brasiliensis CCIBt3594.</title>
        <authorList>
            <person name="Machado M."/>
            <person name="Botero N.B."/>
            <person name="Andreote A.P.D."/>
            <person name="Feitosa A.M.T."/>
            <person name="Popin R."/>
            <person name="Sivonen K."/>
            <person name="Fiore M.F."/>
        </authorList>
    </citation>
    <scope>NUCLEOTIDE SEQUENCE [LARGE SCALE GENOMIC DNA]</scope>
    <source>
        <strain evidence="2 3">CCIBt3594</strain>
    </source>
</reference>
<name>A0AAW9QTU3_9CHRO</name>
<protein>
    <submittedName>
        <fullName evidence="2">Cyanoexosortase B system-associated protein</fullName>
    </submittedName>
</protein>
<keyword evidence="1" id="KW-0812">Transmembrane</keyword>
<keyword evidence="3" id="KW-1185">Reference proteome</keyword>
<organism evidence="2 3">
    <name type="scientific">Pannus brasiliensis CCIBt3594</name>
    <dbReference type="NCBI Taxonomy" id="1427578"/>
    <lineage>
        <taxon>Bacteria</taxon>
        <taxon>Bacillati</taxon>
        <taxon>Cyanobacteriota</taxon>
        <taxon>Cyanophyceae</taxon>
        <taxon>Oscillatoriophycideae</taxon>
        <taxon>Chroococcales</taxon>
        <taxon>Microcystaceae</taxon>
        <taxon>Pannus</taxon>
    </lineage>
</organism>
<dbReference type="NCBIfam" id="TIGR04533">
    <property type="entry name" value="cyanosortB_assc"/>
    <property type="match status" value="1"/>
</dbReference>
<evidence type="ECO:0000313" key="2">
    <source>
        <dbReference type="EMBL" id="MEG3438484.1"/>
    </source>
</evidence>
<feature type="transmembrane region" description="Helical" evidence="1">
    <location>
        <begin position="21"/>
        <end position="41"/>
    </location>
</feature>
<sequence length="245" mass="27560">MNKGKISGEMTLSIGDRKVRVPANYVLVAILLLSVAIGAIARDLARGNFAWIDAPRIGNIQKMNVLKESGIEIAGRTTIDRRQVNIGEGTWSAQLVEGPDAKRVTVLLKPQDYYKKQPEVEWSDINSIARWKTEPANDLTFSTPSGGTVTARFFRAWQSNTFAVVQWYAWLGGGHHDTAVWFWLDQQARLQNRRVPWIAVSLHIPLDPTRSVETMRPTARDLARQVQEQLETTVLSKLSTVPTRK</sequence>
<comment type="caution">
    <text evidence="2">The sequence shown here is derived from an EMBL/GenBank/DDBJ whole genome shotgun (WGS) entry which is preliminary data.</text>
</comment>
<accession>A0AAW9QTU3</accession>
<evidence type="ECO:0000313" key="3">
    <source>
        <dbReference type="Proteomes" id="UP001328733"/>
    </source>
</evidence>
<dbReference type="AlphaFoldDB" id="A0AAW9QTU3"/>